<comment type="caution">
    <text evidence="2">The sequence shown here is derived from an EMBL/GenBank/DDBJ whole genome shotgun (WGS) entry which is preliminary data.</text>
</comment>
<name>A0A9D3RST9_ANGAN</name>
<feature type="compositionally biased region" description="Basic and acidic residues" evidence="1">
    <location>
        <begin position="161"/>
        <end position="170"/>
    </location>
</feature>
<evidence type="ECO:0000256" key="1">
    <source>
        <dbReference type="SAM" id="MobiDB-lite"/>
    </source>
</evidence>
<organism evidence="2 3">
    <name type="scientific">Anguilla anguilla</name>
    <name type="common">European freshwater eel</name>
    <name type="synonym">Muraena anguilla</name>
    <dbReference type="NCBI Taxonomy" id="7936"/>
    <lineage>
        <taxon>Eukaryota</taxon>
        <taxon>Metazoa</taxon>
        <taxon>Chordata</taxon>
        <taxon>Craniata</taxon>
        <taxon>Vertebrata</taxon>
        <taxon>Euteleostomi</taxon>
        <taxon>Actinopterygii</taxon>
        <taxon>Neopterygii</taxon>
        <taxon>Teleostei</taxon>
        <taxon>Anguilliformes</taxon>
        <taxon>Anguillidae</taxon>
        <taxon>Anguilla</taxon>
    </lineage>
</organism>
<evidence type="ECO:0000313" key="3">
    <source>
        <dbReference type="Proteomes" id="UP001044222"/>
    </source>
</evidence>
<dbReference type="Proteomes" id="UP001044222">
    <property type="component" value="Chromosome 9"/>
</dbReference>
<evidence type="ECO:0000313" key="2">
    <source>
        <dbReference type="EMBL" id="KAG5841605.1"/>
    </source>
</evidence>
<feature type="non-terminal residue" evidence="2">
    <location>
        <position position="239"/>
    </location>
</feature>
<feature type="region of interest" description="Disordered" evidence="1">
    <location>
        <begin position="1"/>
        <end position="198"/>
    </location>
</feature>
<feature type="compositionally biased region" description="Low complexity" evidence="1">
    <location>
        <begin position="116"/>
        <end position="133"/>
    </location>
</feature>
<proteinExistence type="predicted"/>
<keyword evidence="3" id="KW-1185">Reference proteome</keyword>
<gene>
    <name evidence="2" type="ORF">ANANG_G00168380</name>
</gene>
<feature type="compositionally biased region" description="Low complexity" evidence="1">
    <location>
        <begin position="94"/>
        <end position="105"/>
    </location>
</feature>
<dbReference type="AlphaFoldDB" id="A0A9D3RST9"/>
<protein>
    <submittedName>
        <fullName evidence="2">Uncharacterized protein</fullName>
    </submittedName>
</protein>
<accession>A0A9D3RST9</accession>
<dbReference type="EMBL" id="JAFIRN010000009">
    <property type="protein sequence ID" value="KAG5841605.1"/>
    <property type="molecule type" value="Genomic_DNA"/>
</dbReference>
<reference evidence="2" key="1">
    <citation type="submission" date="2021-01" db="EMBL/GenBank/DDBJ databases">
        <title>A chromosome-scale assembly of European eel, Anguilla anguilla.</title>
        <authorList>
            <person name="Henkel C."/>
            <person name="Jong-Raadsen S.A."/>
            <person name="Dufour S."/>
            <person name="Weltzien F.-A."/>
            <person name="Palstra A.P."/>
            <person name="Pelster B."/>
            <person name="Spaink H.P."/>
            <person name="Van Den Thillart G.E."/>
            <person name="Jansen H."/>
            <person name="Zahm M."/>
            <person name="Klopp C."/>
            <person name="Cedric C."/>
            <person name="Louis A."/>
            <person name="Berthelot C."/>
            <person name="Parey E."/>
            <person name="Roest Crollius H."/>
            <person name="Montfort J."/>
            <person name="Robinson-Rechavi M."/>
            <person name="Bucao C."/>
            <person name="Bouchez O."/>
            <person name="Gislard M."/>
            <person name="Lluch J."/>
            <person name="Milhes M."/>
            <person name="Lampietro C."/>
            <person name="Lopez Roques C."/>
            <person name="Donnadieu C."/>
            <person name="Braasch I."/>
            <person name="Desvignes T."/>
            <person name="Postlethwait J."/>
            <person name="Bobe J."/>
            <person name="Guiguen Y."/>
            <person name="Dirks R."/>
        </authorList>
    </citation>
    <scope>NUCLEOTIDE SEQUENCE</scope>
    <source>
        <strain evidence="2">Tag_6206</strain>
        <tissue evidence="2">Liver</tissue>
    </source>
</reference>
<feature type="compositionally biased region" description="Pro residues" evidence="1">
    <location>
        <begin position="84"/>
        <end position="93"/>
    </location>
</feature>
<feature type="compositionally biased region" description="Pro residues" evidence="1">
    <location>
        <begin position="106"/>
        <end position="115"/>
    </location>
</feature>
<sequence length="239" mass="24820">MPGEALQADSKAVAGSSGGGSLRRPAADPQQGARVLPAAGGRQPQTAERGGAAGGRQGQVRQEPGGDQRPPGAHQAAGHLLVPGPAPGPPPSPAHLQARGPAGPGAAPPSRPPTTTPARRTAVARQPQPGAAEEPAERREALPRATGRKRSSRSWAPQRSEPTELNRRSFAESLRVFPSHGHAHAQGANLNLERAGHARSRDPWLHVSHSSSDIRRICRRAAPAGRLRPLPAARAYAPP</sequence>